<sequence>MRTIPSDHLHFTFTNLFEIAASSRRLGVVLCSAGGGPGATTLLTPASSTAPRPNLSPLRAEHHFISILDKSQLRSVEDAGGRNRRTFGASSAPLRHGLSHPSNIYIRLYALKP</sequence>
<evidence type="ECO:0000313" key="1">
    <source>
        <dbReference type="EMBL" id="KPI96036.1"/>
    </source>
</evidence>
<protein>
    <submittedName>
        <fullName evidence="1">Uncharacterized protein</fullName>
    </submittedName>
</protein>
<reference evidence="1 2" key="1">
    <citation type="journal article" date="2015" name="Nat. Commun.">
        <title>Outbred genome sequencing and CRISPR/Cas9 gene editing in butterflies.</title>
        <authorList>
            <person name="Li X."/>
            <person name="Fan D."/>
            <person name="Zhang W."/>
            <person name="Liu G."/>
            <person name="Zhang L."/>
            <person name="Zhao L."/>
            <person name="Fang X."/>
            <person name="Chen L."/>
            <person name="Dong Y."/>
            <person name="Chen Y."/>
            <person name="Ding Y."/>
            <person name="Zhao R."/>
            <person name="Feng M."/>
            <person name="Zhu Y."/>
            <person name="Feng Y."/>
            <person name="Jiang X."/>
            <person name="Zhu D."/>
            <person name="Xiang H."/>
            <person name="Feng X."/>
            <person name="Li S."/>
            <person name="Wang J."/>
            <person name="Zhang G."/>
            <person name="Kronforst M.R."/>
            <person name="Wang W."/>
        </authorList>
    </citation>
    <scope>NUCLEOTIDE SEQUENCE [LARGE SCALE GENOMIC DNA]</scope>
    <source>
        <strain evidence="1">Ya'a_city_454_Px</strain>
        <tissue evidence="1">Whole body</tissue>
    </source>
</reference>
<proteinExistence type="predicted"/>
<accession>A0A194PRF8</accession>
<name>A0A194PRF8_PAPXU</name>
<organism evidence="1 2">
    <name type="scientific">Papilio xuthus</name>
    <name type="common">Asian swallowtail butterfly</name>
    <dbReference type="NCBI Taxonomy" id="66420"/>
    <lineage>
        <taxon>Eukaryota</taxon>
        <taxon>Metazoa</taxon>
        <taxon>Ecdysozoa</taxon>
        <taxon>Arthropoda</taxon>
        <taxon>Hexapoda</taxon>
        <taxon>Insecta</taxon>
        <taxon>Pterygota</taxon>
        <taxon>Neoptera</taxon>
        <taxon>Endopterygota</taxon>
        <taxon>Lepidoptera</taxon>
        <taxon>Glossata</taxon>
        <taxon>Ditrysia</taxon>
        <taxon>Papilionoidea</taxon>
        <taxon>Papilionidae</taxon>
        <taxon>Papilioninae</taxon>
        <taxon>Papilio</taxon>
    </lineage>
</organism>
<dbReference type="Proteomes" id="UP000053268">
    <property type="component" value="Unassembled WGS sequence"/>
</dbReference>
<dbReference type="EMBL" id="KQ459594">
    <property type="protein sequence ID" value="KPI96036.1"/>
    <property type="molecule type" value="Genomic_DNA"/>
</dbReference>
<gene>
    <name evidence="1" type="ORF">RR46_06770</name>
</gene>
<dbReference type="AlphaFoldDB" id="A0A194PRF8"/>
<keyword evidence="2" id="KW-1185">Reference proteome</keyword>
<evidence type="ECO:0000313" key="2">
    <source>
        <dbReference type="Proteomes" id="UP000053268"/>
    </source>
</evidence>